<protein>
    <submittedName>
        <fullName evidence="1">Uncharacterized protein</fullName>
    </submittedName>
</protein>
<reference evidence="1 2" key="1">
    <citation type="journal article" date="2024" name="ISME J.">
        <title>Tailless and filamentous prophages are predominant in marine Vibrio.</title>
        <authorList>
            <person name="Steensen K."/>
            <person name="Seneca J."/>
            <person name="Bartlau N."/>
            <person name="Yu X.A."/>
            <person name="Hussain F.A."/>
            <person name="Polz M.F."/>
        </authorList>
    </citation>
    <scope>NUCLEOTIDE SEQUENCE [LARGE SCALE GENOMIC DNA]</scope>
    <source>
        <strain evidence="1 2">10N.222.51.A1</strain>
    </source>
</reference>
<evidence type="ECO:0000313" key="2">
    <source>
        <dbReference type="Proteomes" id="UP001570417"/>
    </source>
</evidence>
<sequence length="211" mass="23932">MTFIIIVLSIVAVLVIAFRFREKNGNEPSVKEEYKPVSRSGMKEAKYSGDMFSIKPVESEVEDSSDYIQEDFLGKAANAGHKAKAAMKLKNFDEAWGLFHEQKSLYIEHANRSGFTANQALALDATVHEEMANILRQENKHNDALVHIVYWVVAGSERPIKRHNQKLLAYFNRCKFQNVPFELAKENMGKLKMPVSLLDAKSIVSEWIDVG</sequence>
<proteinExistence type="predicted"/>
<comment type="caution">
    <text evidence="1">The sequence shown here is derived from an EMBL/GenBank/DDBJ whole genome shotgun (WGS) entry which is preliminary data.</text>
</comment>
<dbReference type="EMBL" id="JBFRUW010000109">
    <property type="protein sequence ID" value="MFA0570700.1"/>
    <property type="molecule type" value="Genomic_DNA"/>
</dbReference>
<dbReference type="RefSeq" id="WP_372268369.1">
    <property type="nucleotide sequence ID" value="NZ_JBFRUW010000109.1"/>
</dbReference>
<keyword evidence="2" id="KW-1185">Reference proteome</keyword>
<dbReference type="Proteomes" id="UP001570417">
    <property type="component" value="Unassembled WGS sequence"/>
</dbReference>
<gene>
    <name evidence="1" type="ORF">AB4566_20810</name>
</gene>
<evidence type="ECO:0000313" key="1">
    <source>
        <dbReference type="EMBL" id="MFA0570700.1"/>
    </source>
</evidence>
<accession>A0ABV4NGW5</accession>
<name>A0ABV4NGW5_9VIBR</name>
<organism evidence="1 2">
    <name type="scientific">Vibrio gallaecicus</name>
    <dbReference type="NCBI Taxonomy" id="552386"/>
    <lineage>
        <taxon>Bacteria</taxon>
        <taxon>Pseudomonadati</taxon>
        <taxon>Pseudomonadota</taxon>
        <taxon>Gammaproteobacteria</taxon>
        <taxon>Vibrionales</taxon>
        <taxon>Vibrionaceae</taxon>
        <taxon>Vibrio</taxon>
    </lineage>
</organism>